<sequence>MFAVERTEDYRYKLVLEGESLGVYEEAQHAVDALCDGDVFQPTWRAIDFETLDVPRNLYDWRYEAD</sequence>
<organism evidence="1 2">
    <name type="scientific">Burkholderia multivorans</name>
    <dbReference type="NCBI Taxonomy" id="87883"/>
    <lineage>
        <taxon>Bacteria</taxon>
        <taxon>Pseudomonadati</taxon>
        <taxon>Pseudomonadota</taxon>
        <taxon>Betaproteobacteria</taxon>
        <taxon>Burkholderiales</taxon>
        <taxon>Burkholderiaceae</taxon>
        <taxon>Burkholderia</taxon>
        <taxon>Burkholderia cepacia complex</taxon>
    </lineage>
</organism>
<dbReference type="EMBL" id="PVFR01000050">
    <property type="protein sequence ID" value="PRE47065.1"/>
    <property type="molecule type" value="Genomic_DNA"/>
</dbReference>
<name>A0AB37AWE6_9BURK</name>
<evidence type="ECO:0000313" key="2">
    <source>
        <dbReference type="Proteomes" id="UP000237811"/>
    </source>
</evidence>
<accession>A0AB37AWE6</accession>
<dbReference type="Proteomes" id="UP000237811">
    <property type="component" value="Unassembled WGS sequence"/>
</dbReference>
<reference evidence="1 2" key="1">
    <citation type="submission" date="2018-03" db="EMBL/GenBank/DDBJ databases">
        <authorList>
            <person name="Nguyen K."/>
            <person name="Fouts D."/>
            <person name="Sutton G."/>
        </authorList>
    </citation>
    <scope>NUCLEOTIDE SEQUENCE [LARGE SCALE GENOMIC DNA]</scope>
    <source>
        <strain evidence="1 2">AU14328</strain>
    </source>
</reference>
<protein>
    <submittedName>
        <fullName evidence="1">Uncharacterized protein</fullName>
    </submittedName>
</protein>
<evidence type="ECO:0000313" key="1">
    <source>
        <dbReference type="EMBL" id="PRE47065.1"/>
    </source>
</evidence>
<dbReference type="AlphaFoldDB" id="A0AB37AWE6"/>
<comment type="caution">
    <text evidence="1">The sequence shown here is derived from an EMBL/GenBank/DDBJ whole genome shotgun (WGS) entry which is preliminary data.</text>
</comment>
<proteinExistence type="predicted"/>
<gene>
    <name evidence="1" type="ORF">C6P99_16015</name>
</gene>